<name>H1VZ48_COLHI</name>
<organism evidence="2 3">
    <name type="scientific">Colletotrichum higginsianum (strain IMI 349063)</name>
    <name type="common">Crucifer anthracnose fungus</name>
    <dbReference type="NCBI Taxonomy" id="759273"/>
    <lineage>
        <taxon>Eukaryota</taxon>
        <taxon>Fungi</taxon>
        <taxon>Dikarya</taxon>
        <taxon>Ascomycota</taxon>
        <taxon>Pezizomycotina</taxon>
        <taxon>Sordariomycetes</taxon>
        <taxon>Hypocreomycetidae</taxon>
        <taxon>Glomerellales</taxon>
        <taxon>Glomerellaceae</taxon>
        <taxon>Colletotrichum</taxon>
        <taxon>Colletotrichum destructivum species complex</taxon>
    </lineage>
</organism>
<proteinExistence type="predicted"/>
<reference evidence="3" key="1">
    <citation type="journal article" date="2012" name="Nat. Genet.">
        <title>Lifestyle transitions in plant pathogenic Colletotrichum fungi deciphered by genome and transcriptome analyses.</title>
        <authorList>
            <person name="O'Connell R.J."/>
            <person name="Thon M.R."/>
            <person name="Hacquard S."/>
            <person name="Amyotte S.G."/>
            <person name="Kleemann J."/>
            <person name="Torres M.F."/>
            <person name="Damm U."/>
            <person name="Buiate E.A."/>
            <person name="Epstein L."/>
            <person name="Alkan N."/>
            <person name="Altmueller J."/>
            <person name="Alvarado-Balderrama L."/>
            <person name="Bauser C.A."/>
            <person name="Becker C."/>
            <person name="Birren B.W."/>
            <person name="Chen Z."/>
            <person name="Choi J."/>
            <person name="Crouch J.A."/>
            <person name="Duvick J.P."/>
            <person name="Farman M.A."/>
            <person name="Gan P."/>
            <person name="Heiman D."/>
            <person name="Henrissat B."/>
            <person name="Howard R.J."/>
            <person name="Kabbage M."/>
            <person name="Koch C."/>
            <person name="Kracher B."/>
            <person name="Kubo Y."/>
            <person name="Law A.D."/>
            <person name="Lebrun M.-H."/>
            <person name="Lee Y.-H."/>
            <person name="Miyara I."/>
            <person name="Moore N."/>
            <person name="Neumann U."/>
            <person name="Nordstroem K."/>
            <person name="Panaccione D.G."/>
            <person name="Panstruga R."/>
            <person name="Place M."/>
            <person name="Proctor R.H."/>
            <person name="Prusky D."/>
            <person name="Rech G."/>
            <person name="Reinhardt R."/>
            <person name="Rollins J.A."/>
            <person name="Rounsley S."/>
            <person name="Schardl C.L."/>
            <person name="Schwartz D.C."/>
            <person name="Shenoy N."/>
            <person name="Shirasu K."/>
            <person name="Sikhakolli U.R."/>
            <person name="Stueber K."/>
            <person name="Sukno S.A."/>
            <person name="Sweigard J.A."/>
            <person name="Takano Y."/>
            <person name="Takahara H."/>
            <person name="Trail F."/>
            <person name="van der Does H.C."/>
            <person name="Voll L.M."/>
            <person name="Will I."/>
            <person name="Young S."/>
            <person name="Zeng Q."/>
            <person name="Zhang J."/>
            <person name="Zhou S."/>
            <person name="Dickman M.B."/>
            <person name="Schulze-Lefert P."/>
            <person name="Ver Loren van Themaat E."/>
            <person name="Ma L.-J."/>
            <person name="Vaillancourt L.J."/>
        </authorList>
    </citation>
    <scope>NUCLEOTIDE SEQUENCE [LARGE SCALE GENOMIC DNA]</scope>
    <source>
        <strain evidence="3">IMI 349063</strain>
    </source>
</reference>
<feature type="region of interest" description="Disordered" evidence="1">
    <location>
        <begin position="1"/>
        <end position="22"/>
    </location>
</feature>
<dbReference type="HOGENOM" id="CLU_3207595_0_0_1"/>
<evidence type="ECO:0000313" key="2">
    <source>
        <dbReference type="EMBL" id="CCF45510.1"/>
    </source>
</evidence>
<dbReference type="EMBL" id="CACQ02007810">
    <property type="protein sequence ID" value="CCF45510.1"/>
    <property type="molecule type" value="Genomic_DNA"/>
</dbReference>
<gene>
    <name evidence="2" type="ORF">CH063_14567</name>
</gene>
<protein>
    <submittedName>
        <fullName evidence="2">Uncharacterized protein</fullName>
    </submittedName>
</protein>
<dbReference type="Proteomes" id="UP000007174">
    <property type="component" value="Unassembled WGS sequence"/>
</dbReference>
<accession>H1VZ48</accession>
<dbReference type="AlphaFoldDB" id="H1VZ48"/>
<evidence type="ECO:0000313" key="3">
    <source>
        <dbReference type="Proteomes" id="UP000007174"/>
    </source>
</evidence>
<sequence>MIPKAAHPHGNVTLSKSSQASRDRIYSRTFALNLRSHGAKAFYGT</sequence>
<evidence type="ECO:0000256" key="1">
    <source>
        <dbReference type="SAM" id="MobiDB-lite"/>
    </source>
</evidence>